<feature type="signal peptide" evidence="1">
    <location>
        <begin position="1"/>
        <end position="20"/>
    </location>
</feature>
<protein>
    <submittedName>
        <fullName evidence="2">Uncharacterized protein</fullName>
    </submittedName>
</protein>
<evidence type="ECO:0000313" key="3">
    <source>
        <dbReference type="Proteomes" id="UP000235786"/>
    </source>
</evidence>
<sequence>MYDRRYLLVGLLAGLPAARSVPWPGPIQTVQSGCADGVQVPTPTEGPKIELVKRDLAIPPNTCGWVDGQSDDAWVVLVAETCFWYSDRTVVNGFTACIDYGSTCNGDCSYMNTWYATPPPLPEFSTPNSFPQLAKL</sequence>
<name>A0A2J6S5M0_HYAVF</name>
<dbReference type="EMBL" id="KZ613939">
    <property type="protein sequence ID" value="PMD46057.1"/>
    <property type="molecule type" value="Genomic_DNA"/>
</dbReference>
<dbReference type="AlphaFoldDB" id="A0A2J6S5M0"/>
<accession>A0A2J6S5M0</accession>
<reference evidence="2 3" key="1">
    <citation type="submission" date="2016-04" db="EMBL/GenBank/DDBJ databases">
        <title>A degradative enzymes factory behind the ericoid mycorrhizal symbiosis.</title>
        <authorList>
            <consortium name="DOE Joint Genome Institute"/>
            <person name="Martino E."/>
            <person name="Morin E."/>
            <person name="Grelet G."/>
            <person name="Kuo A."/>
            <person name="Kohler A."/>
            <person name="Daghino S."/>
            <person name="Barry K."/>
            <person name="Choi C."/>
            <person name="Cichocki N."/>
            <person name="Clum A."/>
            <person name="Copeland A."/>
            <person name="Hainaut M."/>
            <person name="Haridas S."/>
            <person name="Labutti K."/>
            <person name="Lindquist E."/>
            <person name="Lipzen A."/>
            <person name="Khouja H.-R."/>
            <person name="Murat C."/>
            <person name="Ohm R."/>
            <person name="Olson A."/>
            <person name="Spatafora J."/>
            <person name="Veneault-Fourrey C."/>
            <person name="Henrissat B."/>
            <person name="Grigoriev I."/>
            <person name="Martin F."/>
            <person name="Perotto S."/>
        </authorList>
    </citation>
    <scope>NUCLEOTIDE SEQUENCE [LARGE SCALE GENOMIC DNA]</scope>
    <source>
        <strain evidence="2 3">F</strain>
    </source>
</reference>
<dbReference type="Proteomes" id="UP000235786">
    <property type="component" value="Unassembled WGS sequence"/>
</dbReference>
<keyword evidence="3" id="KW-1185">Reference proteome</keyword>
<feature type="chain" id="PRO_5014451069" evidence="1">
    <location>
        <begin position="21"/>
        <end position="136"/>
    </location>
</feature>
<dbReference type="OrthoDB" id="5347452at2759"/>
<keyword evidence="1" id="KW-0732">Signal</keyword>
<proteinExistence type="predicted"/>
<organism evidence="2 3">
    <name type="scientific">Hyaloscypha variabilis (strain UAMH 11265 / GT02V1 / F)</name>
    <name type="common">Meliniomyces variabilis</name>
    <dbReference type="NCBI Taxonomy" id="1149755"/>
    <lineage>
        <taxon>Eukaryota</taxon>
        <taxon>Fungi</taxon>
        <taxon>Dikarya</taxon>
        <taxon>Ascomycota</taxon>
        <taxon>Pezizomycotina</taxon>
        <taxon>Leotiomycetes</taxon>
        <taxon>Helotiales</taxon>
        <taxon>Hyaloscyphaceae</taxon>
        <taxon>Hyaloscypha</taxon>
        <taxon>Hyaloscypha variabilis</taxon>
    </lineage>
</organism>
<gene>
    <name evidence="2" type="ORF">L207DRAFT_205117</name>
</gene>
<evidence type="ECO:0000313" key="2">
    <source>
        <dbReference type="EMBL" id="PMD46057.1"/>
    </source>
</evidence>
<evidence type="ECO:0000256" key="1">
    <source>
        <dbReference type="SAM" id="SignalP"/>
    </source>
</evidence>